<dbReference type="SUPFAM" id="SSF54631">
    <property type="entry name" value="CBS-domain pair"/>
    <property type="match status" value="1"/>
</dbReference>
<proteinExistence type="predicted"/>
<name>E4RV87_LEAB4</name>
<dbReference type="InterPro" id="IPR046342">
    <property type="entry name" value="CBS_dom_sf"/>
</dbReference>
<reference key="1">
    <citation type="submission" date="2010-11" db="EMBL/GenBank/DDBJ databases">
        <title>The complete genome of Leadbetterella byssophila DSM 17132.</title>
        <authorList>
            <consortium name="US DOE Joint Genome Institute (JGI-PGF)"/>
            <person name="Lucas S."/>
            <person name="Copeland A."/>
            <person name="Lapidus A."/>
            <person name="Glavina del Rio T."/>
            <person name="Dalin E."/>
            <person name="Tice H."/>
            <person name="Bruce D."/>
            <person name="Goodwin L."/>
            <person name="Pitluck S."/>
            <person name="Kyrpides N."/>
            <person name="Mavromatis K."/>
            <person name="Ivanova N."/>
            <person name="Teshima H."/>
            <person name="Brettin T."/>
            <person name="Detter J.C."/>
            <person name="Han C."/>
            <person name="Tapia R."/>
            <person name="Land M."/>
            <person name="Hauser L."/>
            <person name="Markowitz V."/>
            <person name="Cheng J.-F."/>
            <person name="Hugenholtz P."/>
            <person name="Woyke T."/>
            <person name="Wu D."/>
            <person name="Tindall B."/>
            <person name="Pomrenke H.G."/>
            <person name="Brambilla E."/>
            <person name="Klenk H.-P."/>
            <person name="Eisen J.A."/>
        </authorList>
    </citation>
    <scope>NUCLEOTIDE SEQUENCE [LARGE SCALE GENOMIC DNA]</scope>
    <source>
        <strain>DSM 17132</strain>
    </source>
</reference>
<dbReference type="eggNOG" id="COG0517">
    <property type="taxonomic scope" value="Bacteria"/>
</dbReference>
<dbReference type="Gene3D" id="3.10.580.10">
    <property type="entry name" value="CBS-domain"/>
    <property type="match status" value="1"/>
</dbReference>
<dbReference type="HOGENOM" id="CLU_102952_1_0_10"/>
<dbReference type="KEGG" id="lby:Lbys_3164"/>
<evidence type="ECO:0000313" key="2">
    <source>
        <dbReference type="Proteomes" id="UP000007435"/>
    </source>
</evidence>
<dbReference type="EMBL" id="CP002305">
    <property type="protein sequence ID" value="ADQ18825.1"/>
    <property type="molecule type" value="Genomic_DNA"/>
</dbReference>
<protein>
    <submittedName>
        <fullName evidence="1">CBS domain containing protein</fullName>
    </submittedName>
</protein>
<gene>
    <name evidence="1" type="ordered locus">Lbys_3164</name>
</gene>
<reference evidence="1 2" key="2">
    <citation type="journal article" date="2011" name="Stand. Genomic Sci.">
        <title>Complete genome sequence of Leadbetterella byssophila type strain (4M15).</title>
        <authorList>
            <person name="Abt B."/>
            <person name="Teshima H."/>
            <person name="Lucas S."/>
            <person name="Lapidus A."/>
            <person name="Del Rio T.G."/>
            <person name="Nolan M."/>
            <person name="Tice H."/>
            <person name="Cheng J.F."/>
            <person name="Pitluck S."/>
            <person name="Liolios K."/>
            <person name="Pagani I."/>
            <person name="Ivanova N."/>
            <person name="Mavromatis K."/>
            <person name="Pati A."/>
            <person name="Tapia R."/>
            <person name="Han C."/>
            <person name="Goodwin L."/>
            <person name="Chen A."/>
            <person name="Palaniappan K."/>
            <person name="Land M."/>
            <person name="Hauser L."/>
            <person name="Chang Y.J."/>
            <person name="Jeffries C.D."/>
            <person name="Rohde M."/>
            <person name="Goker M."/>
            <person name="Tindall B.J."/>
            <person name="Detter J.C."/>
            <person name="Woyke T."/>
            <person name="Bristow J."/>
            <person name="Eisen J.A."/>
            <person name="Markowitz V."/>
            <person name="Hugenholtz P."/>
            <person name="Klenk H.P."/>
            <person name="Kyrpides N.C."/>
        </authorList>
    </citation>
    <scope>NUCLEOTIDE SEQUENCE [LARGE SCALE GENOMIC DNA]</scope>
    <source>
        <strain evidence="2">DSM 17132 / JCM 16389 / KACC 11308 / NBRC 106382 / 4M15</strain>
    </source>
</reference>
<organism evidence="1 2">
    <name type="scientific">Leadbetterella byssophila (strain DSM 17132 / JCM 16389 / KACC 11308 / NBRC 106382 / 4M15)</name>
    <dbReference type="NCBI Taxonomy" id="649349"/>
    <lineage>
        <taxon>Bacteria</taxon>
        <taxon>Pseudomonadati</taxon>
        <taxon>Bacteroidota</taxon>
        <taxon>Cytophagia</taxon>
        <taxon>Cytophagales</taxon>
        <taxon>Leadbetterellaceae</taxon>
        <taxon>Leadbetterella</taxon>
    </lineage>
</organism>
<keyword evidence="2" id="KW-1185">Reference proteome</keyword>
<sequence>MKSFINPNIPVLKPSDTVDDALVLFNDYKLDLLPYIQDEVFSGYFSEDLLLNYDNDDLLNDIQALPGECVLEESDSLLEGIRKFMTAQLPLLPVCDEDHRFLGTVEKVRLIDELTIQMGLQNAGGLLEIHLKGRDYSLAEISRIVESESTKILSSFVHAEEEDDLILTLKLDKTQISTVVSALTRFGYDVISYHSSEPVTNIEKDRYEQLMRYLSI</sequence>
<dbReference type="RefSeq" id="WP_013409852.1">
    <property type="nucleotide sequence ID" value="NC_014655.1"/>
</dbReference>
<accession>E4RV87</accession>
<dbReference type="OrthoDB" id="1523762at2"/>
<dbReference type="AlphaFoldDB" id="E4RV87"/>
<dbReference type="Proteomes" id="UP000007435">
    <property type="component" value="Chromosome"/>
</dbReference>
<evidence type="ECO:0000313" key="1">
    <source>
        <dbReference type="EMBL" id="ADQ18825.1"/>
    </source>
</evidence>
<dbReference type="STRING" id="649349.Lbys_3164"/>